<dbReference type="EMBL" id="KN840439">
    <property type="protein sequence ID" value="KIP12553.1"/>
    <property type="molecule type" value="Genomic_DNA"/>
</dbReference>
<dbReference type="GO" id="GO:1902977">
    <property type="term" value="P:mitotic DNA replication preinitiation complex assembly"/>
    <property type="evidence" value="ECO:0007669"/>
    <property type="project" value="TreeGrafter"/>
</dbReference>
<feature type="compositionally biased region" description="Basic residues" evidence="8">
    <location>
        <begin position="451"/>
        <end position="463"/>
    </location>
</feature>
<comment type="subcellular location">
    <subcellularLocation>
        <location evidence="1 7">Nucleus</location>
    </subcellularLocation>
</comment>
<dbReference type="AlphaFoldDB" id="A0A0C3PWW9"/>
<proteinExistence type="inferred from homology"/>
<feature type="compositionally biased region" description="Basic and acidic residues" evidence="8">
    <location>
        <begin position="481"/>
        <end position="490"/>
    </location>
</feature>
<dbReference type="GO" id="GO:0000727">
    <property type="term" value="P:double-strand break repair via break-induced replication"/>
    <property type="evidence" value="ECO:0007669"/>
    <property type="project" value="TreeGrafter"/>
</dbReference>
<feature type="compositionally biased region" description="Polar residues" evidence="8">
    <location>
        <begin position="117"/>
        <end position="133"/>
    </location>
</feature>
<evidence type="ECO:0000256" key="4">
    <source>
        <dbReference type="ARBA" id="ARBA00022705"/>
    </source>
</evidence>
<feature type="compositionally biased region" description="Polar residues" evidence="8">
    <location>
        <begin position="364"/>
        <end position="381"/>
    </location>
</feature>
<feature type="region of interest" description="Disordered" evidence="8">
    <location>
        <begin position="239"/>
        <end position="271"/>
    </location>
</feature>
<comment type="similarity">
    <text evidence="2 7">Belongs to the SLD2 family.</text>
</comment>
<keyword evidence="4 7" id="KW-0235">DNA replication</keyword>
<evidence type="ECO:0000256" key="3">
    <source>
        <dbReference type="ARBA" id="ARBA00018363"/>
    </source>
</evidence>
<keyword evidence="5 7" id="KW-0539">Nucleus</keyword>
<gene>
    <name evidence="9" type="ORF">PHLGIDRAFT_261535</name>
</gene>
<feature type="compositionally biased region" description="Pro residues" evidence="8">
    <location>
        <begin position="52"/>
        <end position="61"/>
    </location>
</feature>
<feature type="compositionally biased region" description="Polar residues" evidence="8">
    <location>
        <begin position="160"/>
        <end position="176"/>
    </location>
</feature>
<dbReference type="Pfam" id="PF11719">
    <property type="entry name" value="Drc1-Sld2"/>
    <property type="match status" value="1"/>
</dbReference>
<evidence type="ECO:0000313" key="9">
    <source>
        <dbReference type="EMBL" id="KIP12553.1"/>
    </source>
</evidence>
<feature type="compositionally biased region" description="Acidic residues" evidence="8">
    <location>
        <begin position="467"/>
        <end position="480"/>
    </location>
</feature>
<comment type="function">
    <text evidence="7">Has a role in the initiation of DNA replication. Required at S-phase checkpoint.</text>
</comment>
<dbReference type="PANTHER" id="PTHR28124:SF1">
    <property type="entry name" value="DNA REPLICATION REGULATOR SLD2"/>
    <property type="match status" value="1"/>
</dbReference>
<dbReference type="Proteomes" id="UP000053257">
    <property type="component" value="Unassembled WGS sequence"/>
</dbReference>
<dbReference type="GO" id="GO:0031261">
    <property type="term" value="C:DNA replication preinitiation complex"/>
    <property type="evidence" value="ECO:0007669"/>
    <property type="project" value="TreeGrafter"/>
</dbReference>
<dbReference type="GO" id="GO:0003697">
    <property type="term" value="F:single-stranded DNA binding"/>
    <property type="evidence" value="ECO:0007669"/>
    <property type="project" value="TreeGrafter"/>
</dbReference>
<dbReference type="GO" id="GO:0003688">
    <property type="term" value="F:DNA replication origin binding"/>
    <property type="evidence" value="ECO:0007669"/>
    <property type="project" value="TreeGrafter"/>
</dbReference>
<reference evidence="9 10" key="1">
    <citation type="journal article" date="2014" name="PLoS Genet.">
        <title>Analysis of the Phlebiopsis gigantea genome, transcriptome and secretome provides insight into its pioneer colonization strategies of wood.</title>
        <authorList>
            <person name="Hori C."/>
            <person name="Ishida T."/>
            <person name="Igarashi K."/>
            <person name="Samejima M."/>
            <person name="Suzuki H."/>
            <person name="Master E."/>
            <person name="Ferreira P."/>
            <person name="Ruiz-Duenas F.J."/>
            <person name="Held B."/>
            <person name="Canessa P."/>
            <person name="Larrondo L.F."/>
            <person name="Schmoll M."/>
            <person name="Druzhinina I.S."/>
            <person name="Kubicek C.P."/>
            <person name="Gaskell J.A."/>
            <person name="Kersten P."/>
            <person name="St John F."/>
            <person name="Glasner J."/>
            <person name="Sabat G."/>
            <person name="Splinter BonDurant S."/>
            <person name="Syed K."/>
            <person name="Yadav J."/>
            <person name="Mgbeahuruike A.C."/>
            <person name="Kovalchuk A."/>
            <person name="Asiegbu F.O."/>
            <person name="Lackner G."/>
            <person name="Hoffmeister D."/>
            <person name="Rencoret J."/>
            <person name="Gutierrez A."/>
            <person name="Sun H."/>
            <person name="Lindquist E."/>
            <person name="Barry K."/>
            <person name="Riley R."/>
            <person name="Grigoriev I.V."/>
            <person name="Henrissat B."/>
            <person name="Kues U."/>
            <person name="Berka R.M."/>
            <person name="Martinez A.T."/>
            <person name="Covert S.F."/>
            <person name="Blanchette R.A."/>
            <person name="Cullen D."/>
        </authorList>
    </citation>
    <scope>NUCLEOTIDE SEQUENCE [LARGE SCALE GENOMIC DNA]</scope>
    <source>
        <strain evidence="9 10">11061_1 CR5-6</strain>
    </source>
</reference>
<evidence type="ECO:0000256" key="5">
    <source>
        <dbReference type="ARBA" id="ARBA00023242"/>
    </source>
</evidence>
<dbReference type="STRING" id="745531.A0A0C3PWW9"/>
<dbReference type="InterPro" id="IPR040203">
    <property type="entry name" value="Sld2"/>
</dbReference>
<evidence type="ECO:0000256" key="7">
    <source>
        <dbReference type="RuleBase" id="RU367067"/>
    </source>
</evidence>
<keyword evidence="6 7" id="KW-0131">Cell cycle</keyword>
<evidence type="ECO:0000256" key="6">
    <source>
        <dbReference type="ARBA" id="ARBA00023306"/>
    </source>
</evidence>
<accession>A0A0C3PWW9</accession>
<feature type="compositionally biased region" description="Basic and acidic residues" evidence="8">
    <location>
        <begin position="318"/>
        <end position="328"/>
    </location>
</feature>
<evidence type="ECO:0000256" key="8">
    <source>
        <dbReference type="SAM" id="MobiDB-lite"/>
    </source>
</evidence>
<protein>
    <recommendedName>
        <fullName evidence="3 7">DNA replication regulator SLD2</fullName>
    </recommendedName>
</protein>
<dbReference type="InterPro" id="IPR021110">
    <property type="entry name" value="DNA_rep_checkpnt_protein"/>
</dbReference>
<feature type="compositionally biased region" description="Low complexity" evidence="8">
    <location>
        <begin position="62"/>
        <end position="75"/>
    </location>
</feature>
<feature type="region of interest" description="Disordered" evidence="8">
    <location>
        <begin position="41"/>
        <end position="202"/>
    </location>
</feature>
<name>A0A0C3PWW9_PHLG1</name>
<evidence type="ECO:0000313" key="10">
    <source>
        <dbReference type="Proteomes" id="UP000053257"/>
    </source>
</evidence>
<dbReference type="Gene3D" id="1.10.10.1460">
    <property type="match status" value="1"/>
</dbReference>
<evidence type="ECO:0000256" key="1">
    <source>
        <dbReference type="ARBA" id="ARBA00004123"/>
    </source>
</evidence>
<dbReference type="OrthoDB" id="8775810at2759"/>
<feature type="compositionally biased region" description="Polar residues" evidence="8">
    <location>
        <begin position="416"/>
        <end position="427"/>
    </location>
</feature>
<dbReference type="HOGENOM" id="CLU_035050_0_0_1"/>
<dbReference type="GO" id="GO:0006270">
    <property type="term" value="P:DNA replication initiation"/>
    <property type="evidence" value="ECO:0007669"/>
    <property type="project" value="UniProtKB-UniRule"/>
</dbReference>
<organism evidence="9 10">
    <name type="scientific">Phlebiopsis gigantea (strain 11061_1 CR5-6)</name>
    <name type="common">White-rot fungus</name>
    <name type="synonym">Peniophora gigantea</name>
    <dbReference type="NCBI Taxonomy" id="745531"/>
    <lineage>
        <taxon>Eukaryota</taxon>
        <taxon>Fungi</taxon>
        <taxon>Dikarya</taxon>
        <taxon>Basidiomycota</taxon>
        <taxon>Agaricomycotina</taxon>
        <taxon>Agaricomycetes</taxon>
        <taxon>Polyporales</taxon>
        <taxon>Phanerochaetaceae</taxon>
        <taxon>Phlebiopsis</taxon>
    </lineage>
</organism>
<evidence type="ECO:0000256" key="2">
    <source>
        <dbReference type="ARBA" id="ARBA00007276"/>
    </source>
</evidence>
<sequence>MDVSALRLDIKSWEKRFRQQHGRDPTVQEIKDVPDLADKYKLYKKLSKQPQPARPSPPPQDVPRLSSSALSSTSKSRPRAVKTEPSASTSNPFSPVKNKHGKQREPPPASDALPITSLLSSVSRANPFTTPTKPKNRGARRAPVSPLHELDEDPFPLIDQPSQAKTTHPSSSSHTGQPPAASFYMDATEHPPPAIAAVKSKDAVSRARKRLRGELVSPSPVKEKRPRVAERLPVQAALTFNNADSSDEDGAGNRGVDTFITDTPAKPPTGKKQFKVLFDEAVLPASQPLPAAARPKDFALTRSKSVNGKGLFGFGLSAKEDGAKERSQAKSRGGPSSPSHSDDDMDWDLPTKAPSTRIRAPDFSPSTAKLTANTKAGNSGTKLPKGILPGKDNLRANPPKDAAQSSSKKRPPSPTVQPSTSRSTPNAGLSALPLLPPSPPAEEYGNSRYGAKAKGKGPVRKKTKTEVEDEDEDSSDESDGADVKVKEMPWRWERHNSHSRIELIPGQDQQHDSEPEFDVGVYRPFAPPELPANAERFEVDLPEDLRRVLALSPPRHAALDPGEEEKLVHRLLYGRREGHYEASRGGEIWGVGEVDGESENEDVLGLGKERVKSQEEDEDEWEGEPVPWEVGEL</sequence>
<feature type="region of interest" description="Disordered" evidence="8">
    <location>
        <begin position="286"/>
        <end position="490"/>
    </location>
</feature>
<dbReference type="PANTHER" id="PTHR28124">
    <property type="entry name" value="DNA REPLICATION REGULATOR SLD2"/>
    <property type="match status" value="1"/>
</dbReference>
<feature type="region of interest" description="Disordered" evidence="8">
    <location>
        <begin position="502"/>
        <end position="525"/>
    </location>
</feature>
<keyword evidence="10" id="KW-1185">Reference proteome</keyword>
<feature type="region of interest" description="Disordered" evidence="8">
    <location>
        <begin position="591"/>
        <end position="633"/>
    </location>
</feature>
<feature type="compositionally biased region" description="Low complexity" evidence="8">
    <location>
        <begin position="624"/>
        <end position="633"/>
    </location>
</feature>